<keyword evidence="10" id="KW-1185">Reference proteome</keyword>
<dbReference type="Gene3D" id="3.30.565.10">
    <property type="entry name" value="Histidine kinase-like ATPase, C-terminal domain"/>
    <property type="match status" value="1"/>
</dbReference>
<evidence type="ECO:0000313" key="9">
    <source>
        <dbReference type="EMBL" id="EMY80036.1"/>
    </source>
</evidence>
<keyword evidence="6" id="KW-1133">Transmembrane helix</keyword>
<dbReference type="SUPFAM" id="SSF55874">
    <property type="entry name" value="ATPase domain of HSP90 chaperone/DNA topoisomerase II/histidine kinase"/>
    <property type="match status" value="1"/>
</dbReference>
<feature type="repeat" description="TPR" evidence="4">
    <location>
        <begin position="147"/>
        <end position="180"/>
    </location>
</feature>
<comment type="caution">
    <text evidence="9">The sequence shown here is derived from an EMBL/GenBank/DDBJ whole genome shotgun (WGS) entry which is preliminary data.</text>
</comment>
<evidence type="ECO:0000256" key="3">
    <source>
        <dbReference type="ARBA" id="ARBA00022553"/>
    </source>
</evidence>
<dbReference type="STRING" id="1189619.pgond44_14068"/>
<dbReference type="InterPro" id="IPR003661">
    <property type="entry name" value="HisK_dim/P_dom"/>
</dbReference>
<reference evidence="9 10" key="1">
    <citation type="journal article" date="2014" name="Genome Biol. Evol.">
        <title>Extensive gene acquisition in the extremely psychrophilic bacterial species Psychroflexus torquis and the link to sea-ice ecosystem specialism.</title>
        <authorList>
            <person name="Feng S."/>
            <person name="Powell S.M."/>
            <person name="Wilson R."/>
            <person name="Bowman J.P."/>
        </authorList>
    </citation>
    <scope>NUCLEOTIDE SEQUENCE [LARGE SCALE GENOMIC DNA]</scope>
    <source>
        <strain evidence="9 10">ACAM 44</strain>
    </source>
</reference>
<protein>
    <recommendedName>
        <fullName evidence="2">histidine kinase</fullName>
        <ecNumber evidence="2">2.7.13.3</ecNumber>
    </recommendedName>
</protein>
<evidence type="ECO:0000256" key="7">
    <source>
        <dbReference type="SAM" id="SignalP"/>
    </source>
</evidence>
<evidence type="ECO:0000259" key="8">
    <source>
        <dbReference type="PROSITE" id="PS50109"/>
    </source>
</evidence>
<feature type="transmembrane region" description="Helical" evidence="6">
    <location>
        <begin position="504"/>
        <end position="524"/>
    </location>
</feature>
<accession>N1WIH1</accession>
<dbReference type="InterPro" id="IPR011990">
    <property type="entry name" value="TPR-like_helical_dom_sf"/>
</dbReference>
<keyword evidence="3" id="KW-0597">Phosphoprotein</keyword>
<dbReference type="InterPro" id="IPR003594">
    <property type="entry name" value="HATPase_dom"/>
</dbReference>
<keyword evidence="7" id="KW-0732">Signal</keyword>
<sequence length="806" mass="90749">MFKKPHIQTKKQMLLALTFCSLFASSLMAQQQVDATEKKANALKAQLNRATSDTSRARLATQLSTTYRLLTEIDSSKKYASNAIDLTTNILTKTDNRDFTLKYKTIRAKAIENFGSALAFKNATKALDTLKVALGLWKKIGDKSGIAMAYFSIAQAYGFKSNQIEAIDYFTKSLKLFKETKNKELEATTLYSISLEKRYLGMYGDALEYSIKSLKVAEEIKDTLLITDALLGNSFNYMLAKNYPEALQEQIKALKLFEMTKDSVGIARTYSDMGVTDMFAGKLDAALIQHKKALEMRKKLKDANAIGISHNYVATIYKRQGKFNEALATVKEGIPYNLQFGDSRFIIDAYVEAGDIYLELKDYKNAIANYNLALEVAKKNNSQNYQAKTLMLIGNANNNTGNIREALNSLQMADNIVLSNDYKTRRFIYKTLTETYITNDDYKSAYQNQLKYNQMNDSVNATEKADKITRLTQQLVYENKRALQKASQDKEITIQQSQIKQQKLIRNISIGGLLIVFGFAFVFFKRFKEKRKLNVALEESLFDLKATQNQLIQSEKMASLGELTAGIAHEIQNPLNFVNNFSEINIELIEELQAELKKGDYEEVLTISEDVKDNQQKINHHGKRADAIVKGMLQHSRKSTAIKEPTDINKLADEYLRLAYHGLRAKDKSFNAELVTDFDESVGLLNVVPQDIGRVILNLITNAFYAVNEKKSVVDEDLLYQPTVSVSTRKMNNKVKISVTDNANGIPQKVLDKIFQPFFTTKPTGQGTGLGLSMSYDIITKAHGGQLTVKTKEGEGTEFIIQLPAN</sequence>
<dbReference type="PATRIC" id="fig|1189619.4.peg.2906"/>
<name>N1WIH1_9FLAO</name>
<organism evidence="9 10">
    <name type="scientific">Psychroflexus gondwanensis ACAM 44</name>
    <dbReference type="NCBI Taxonomy" id="1189619"/>
    <lineage>
        <taxon>Bacteria</taxon>
        <taxon>Pseudomonadati</taxon>
        <taxon>Bacteroidota</taxon>
        <taxon>Flavobacteriia</taxon>
        <taxon>Flavobacteriales</taxon>
        <taxon>Flavobacteriaceae</taxon>
        <taxon>Psychroflexus</taxon>
    </lineage>
</organism>
<dbReference type="SUPFAM" id="SSF48452">
    <property type="entry name" value="TPR-like"/>
    <property type="match status" value="2"/>
</dbReference>
<dbReference type="Gene3D" id="1.25.40.10">
    <property type="entry name" value="Tetratricopeptide repeat domain"/>
    <property type="match status" value="2"/>
</dbReference>
<evidence type="ECO:0000256" key="4">
    <source>
        <dbReference type="PROSITE-ProRule" id="PRU00339"/>
    </source>
</evidence>
<dbReference type="PANTHER" id="PTHR43065">
    <property type="entry name" value="SENSOR HISTIDINE KINASE"/>
    <property type="match status" value="1"/>
</dbReference>
<dbReference type="eggNOG" id="COG4191">
    <property type="taxonomic scope" value="Bacteria"/>
</dbReference>
<keyword evidence="5" id="KW-0175">Coiled coil</keyword>
<evidence type="ECO:0000256" key="1">
    <source>
        <dbReference type="ARBA" id="ARBA00000085"/>
    </source>
</evidence>
<dbReference type="Pfam" id="PF13424">
    <property type="entry name" value="TPR_12"/>
    <property type="match status" value="1"/>
</dbReference>
<feature type="domain" description="Histidine kinase" evidence="8">
    <location>
        <begin position="566"/>
        <end position="806"/>
    </location>
</feature>
<dbReference type="SMART" id="SM00028">
    <property type="entry name" value="TPR"/>
    <property type="match status" value="6"/>
</dbReference>
<dbReference type="InterPro" id="IPR036890">
    <property type="entry name" value="HATPase_C_sf"/>
</dbReference>
<evidence type="ECO:0000256" key="5">
    <source>
        <dbReference type="SAM" id="Coils"/>
    </source>
</evidence>
<evidence type="ECO:0000256" key="2">
    <source>
        <dbReference type="ARBA" id="ARBA00012438"/>
    </source>
</evidence>
<dbReference type="CDD" id="cd00082">
    <property type="entry name" value="HisKA"/>
    <property type="match status" value="1"/>
</dbReference>
<keyword evidence="9" id="KW-0067">ATP-binding</keyword>
<dbReference type="InterPro" id="IPR005467">
    <property type="entry name" value="His_kinase_dom"/>
</dbReference>
<evidence type="ECO:0000313" key="10">
    <source>
        <dbReference type="Proteomes" id="UP000012317"/>
    </source>
</evidence>
<feature type="signal peptide" evidence="7">
    <location>
        <begin position="1"/>
        <end position="29"/>
    </location>
</feature>
<dbReference type="Pfam" id="PF13181">
    <property type="entry name" value="TPR_8"/>
    <property type="match status" value="2"/>
</dbReference>
<dbReference type="PRINTS" id="PR00344">
    <property type="entry name" value="BCTRLSENSOR"/>
</dbReference>
<comment type="catalytic activity">
    <reaction evidence="1">
        <text>ATP + protein L-histidine = ADP + protein N-phospho-L-histidine.</text>
        <dbReference type="EC" id="2.7.13.3"/>
    </reaction>
</comment>
<dbReference type="Proteomes" id="UP000012317">
    <property type="component" value="Unassembled WGS sequence"/>
</dbReference>
<dbReference type="EC" id="2.7.13.3" evidence="2"/>
<feature type="coiled-coil region" evidence="5">
    <location>
        <begin position="26"/>
        <end position="53"/>
    </location>
</feature>
<dbReference type="Gene3D" id="1.10.287.130">
    <property type="match status" value="1"/>
</dbReference>
<dbReference type="InterPro" id="IPR004358">
    <property type="entry name" value="Sig_transdc_His_kin-like_C"/>
</dbReference>
<dbReference type="SMART" id="SM00387">
    <property type="entry name" value="HATPase_c"/>
    <property type="match status" value="1"/>
</dbReference>
<feature type="chain" id="PRO_5004113130" description="histidine kinase" evidence="7">
    <location>
        <begin position="30"/>
        <end position="806"/>
    </location>
</feature>
<keyword evidence="4" id="KW-0802">TPR repeat</keyword>
<dbReference type="Pfam" id="PF02518">
    <property type="entry name" value="HATPase_c"/>
    <property type="match status" value="1"/>
</dbReference>
<keyword evidence="6" id="KW-0472">Membrane</keyword>
<keyword evidence="9" id="KW-0547">Nucleotide-binding</keyword>
<dbReference type="InterPro" id="IPR019734">
    <property type="entry name" value="TPR_rpt"/>
</dbReference>
<feature type="repeat" description="TPR" evidence="4">
    <location>
        <begin position="347"/>
        <end position="380"/>
    </location>
</feature>
<gene>
    <name evidence="9" type="ORF">pgond44_14068</name>
</gene>
<dbReference type="GO" id="GO:0005524">
    <property type="term" value="F:ATP binding"/>
    <property type="evidence" value="ECO:0007669"/>
    <property type="project" value="UniProtKB-KW"/>
</dbReference>
<dbReference type="AlphaFoldDB" id="N1WIH1"/>
<dbReference type="PROSITE" id="PS50005">
    <property type="entry name" value="TPR"/>
    <property type="match status" value="2"/>
</dbReference>
<dbReference type="PANTHER" id="PTHR43065:SF42">
    <property type="entry name" value="TWO-COMPONENT SENSOR PPRA"/>
    <property type="match status" value="1"/>
</dbReference>
<dbReference type="SUPFAM" id="SSF47384">
    <property type="entry name" value="Homodimeric domain of signal transducing histidine kinase"/>
    <property type="match status" value="1"/>
</dbReference>
<proteinExistence type="predicted"/>
<keyword evidence="6" id="KW-0812">Transmembrane</keyword>
<dbReference type="InterPro" id="IPR036097">
    <property type="entry name" value="HisK_dim/P_sf"/>
</dbReference>
<dbReference type="EMBL" id="APLF01000021">
    <property type="protein sequence ID" value="EMY80036.1"/>
    <property type="molecule type" value="Genomic_DNA"/>
</dbReference>
<dbReference type="PROSITE" id="PS50109">
    <property type="entry name" value="HIS_KIN"/>
    <property type="match status" value="1"/>
</dbReference>
<dbReference type="GO" id="GO:0000155">
    <property type="term" value="F:phosphorelay sensor kinase activity"/>
    <property type="evidence" value="ECO:0007669"/>
    <property type="project" value="InterPro"/>
</dbReference>
<evidence type="ECO:0000256" key="6">
    <source>
        <dbReference type="SAM" id="Phobius"/>
    </source>
</evidence>